<feature type="compositionally biased region" description="Basic residues" evidence="1">
    <location>
        <begin position="10"/>
        <end position="20"/>
    </location>
</feature>
<evidence type="ECO:0000256" key="1">
    <source>
        <dbReference type="SAM" id="MobiDB-lite"/>
    </source>
</evidence>
<sequence>MLPLSPRQYGTRRRAVPKLGRRSVPQAAALITWFKKAGLADNPDTMCMAALSVQFCTEITPQLPS</sequence>
<dbReference type="AlphaFoldDB" id="A0A485M0K0"/>
<dbReference type="EMBL" id="CAADRN010000174">
    <property type="protein sequence ID" value="VFU14542.1"/>
    <property type="molecule type" value="Genomic_DNA"/>
</dbReference>
<gene>
    <name evidence="2" type="ORF">SCFA_2550005</name>
</gene>
<reference evidence="2" key="1">
    <citation type="submission" date="2019-03" db="EMBL/GenBank/DDBJ databases">
        <authorList>
            <person name="Hao L."/>
        </authorList>
    </citation>
    <scope>NUCLEOTIDE SEQUENCE</scope>
</reference>
<organism evidence="2">
    <name type="scientific">anaerobic digester metagenome</name>
    <dbReference type="NCBI Taxonomy" id="1263854"/>
    <lineage>
        <taxon>unclassified sequences</taxon>
        <taxon>metagenomes</taxon>
        <taxon>ecological metagenomes</taxon>
    </lineage>
</organism>
<proteinExistence type="predicted"/>
<accession>A0A485M0K0</accession>
<name>A0A485M0K0_9ZZZZ</name>
<evidence type="ECO:0000313" key="2">
    <source>
        <dbReference type="EMBL" id="VFU14542.1"/>
    </source>
</evidence>
<protein>
    <submittedName>
        <fullName evidence="2">Uncharacterized protein</fullName>
    </submittedName>
</protein>
<feature type="region of interest" description="Disordered" evidence="1">
    <location>
        <begin position="1"/>
        <end position="20"/>
    </location>
</feature>